<evidence type="ECO:0000313" key="6">
    <source>
        <dbReference type="EMBL" id="OAQ60179.1"/>
    </source>
</evidence>
<evidence type="ECO:0000256" key="4">
    <source>
        <dbReference type="SAM" id="MobiDB-lite"/>
    </source>
</evidence>
<dbReference type="RefSeq" id="XP_018138089.1">
    <property type="nucleotide sequence ID" value="XM_018288947.1"/>
</dbReference>
<dbReference type="Gene3D" id="3.40.395.10">
    <property type="entry name" value="Adenoviral Proteinase, Chain A"/>
    <property type="match status" value="1"/>
</dbReference>
<dbReference type="Proteomes" id="UP000078397">
    <property type="component" value="Unassembled WGS sequence"/>
</dbReference>
<feature type="compositionally biased region" description="Basic and acidic residues" evidence="4">
    <location>
        <begin position="295"/>
        <end position="312"/>
    </location>
</feature>
<gene>
    <name evidence="6" type="ORF">VFPPC_10610</name>
</gene>
<dbReference type="SUPFAM" id="SSF54001">
    <property type="entry name" value="Cysteine proteinases"/>
    <property type="match status" value="1"/>
</dbReference>
<protein>
    <recommendedName>
        <fullName evidence="5">Ubiquitin-like protease family profile domain-containing protein</fullName>
    </recommendedName>
</protein>
<evidence type="ECO:0000259" key="5">
    <source>
        <dbReference type="PROSITE" id="PS50600"/>
    </source>
</evidence>
<keyword evidence="2" id="KW-0645">Protease</keyword>
<evidence type="ECO:0000313" key="7">
    <source>
        <dbReference type="Proteomes" id="UP000078397"/>
    </source>
</evidence>
<dbReference type="GO" id="GO:0019783">
    <property type="term" value="F:ubiquitin-like protein peptidase activity"/>
    <property type="evidence" value="ECO:0007669"/>
    <property type="project" value="UniProtKB-ARBA"/>
</dbReference>
<feature type="compositionally biased region" description="Polar residues" evidence="4">
    <location>
        <begin position="156"/>
        <end position="166"/>
    </location>
</feature>
<comment type="similarity">
    <text evidence="1">Belongs to the peptidase C48 family.</text>
</comment>
<dbReference type="InterPro" id="IPR038765">
    <property type="entry name" value="Papain-like_cys_pep_sf"/>
</dbReference>
<feature type="region of interest" description="Disordered" evidence="4">
    <location>
        <begin position="152"/>
        <end position="185"/>
    </location>
</feature>
<dbReference type="Pfam" id="PF02902">
    <property type="entry name" value="Peptidase_C48"/>
    <property type="match status" value="1"/>
</dbReference>
<feature type="domain" description="Ubiquitin-like protease family profile" evidence="5">
    <location>
        <begin position="621"/>
        <end position="782"/>
    </location>
</feature>
<accession>A0A179F4Z0</accession>
<sequence length="806" mass="90043">MSKNESGLQGLQNQLEISSADFAFSASTEASTPPTSVFDSEEKALLVNTKNGLIKGRLTETLNSIIDVVEDFDVRESHNSESVLDSVLESIYFELDSNQKERVYRFCYKVVDLHFDEELDRTSTKCEEPVLTTEGGQATDDITSELMEDAGVEASSLESQQRNTHAGPTDAKEPNKGSAQQKESISTIYKDDQATADDELELMRDAGSQSPSLESQRGSFQGDAADAGEFPWSETKASGSEYSRDPGSMRPLDALFVSQDASNIRMSHLAKANQRPEIRQSSVVDAAACATECTGEHKQTPKKPTDASKTDDTTTQITDGEMLNISKNSSKTTTTNASTGEETLCATSQSDKGQDTFIHALEVKSIGVFIQDAYNELEYFATDTADQKLSQSWQLWKHESSTYSDGSMLLEVLDHAYKKTRIATFHYAFTAMHAATWFNNRKSLLTDQGEVSKPSLKSSEILDMFTGPKPQERTEHSNWEEKRKRCSTHLTRGRKLLKLVQNFGQGILFTGVWQLAKCKEAGIDRLIDYLKQDAPKKLVLNVLDRQMEDLIQFGKTAPDQFYACLIKEASDQNIDLGIGLESKQGQPRDAVISEAVNSLICEIMDRTSSETLVLTGMRSKVTLDQDSIRPIDPDKSKRVGVPNGWIDSNVILACMHLSYHQPGVKVGWSIDIHQQNNKKTVYKPFNRALVELKKWRKETKEGVKLVAFFPLFQHNNHFSLLEIDDGDKCLYHYDSLPTTAQGDVMSACKDQFSEYNYVEPHVFQQEDGHSCGPWVIHTARQRMAGMSIQPGRYGDGFALRIREDVK</sequence>
<feature type="compositionally biased region" description="Polar residues" evidence="4">
    <location>
        <begin position="207"/>
        <end position="219"/>
    </location>
</feature>
<dbReference type="GO" id="GO:0006508">
    <property type="term" value="P:proteolysis"/>
    <property type="evidence" value="ECO:0007669"/>
    <property type="project" value="UniProtKB-KW"/>
</dbReference>
<feature type="region of interest" description="Disordered" evidence="4">
    <location>
        <begin position="206"/>
        <end position="247"/>
    </location>
</feature>
<dbReference type="GeneID" id="28852941"/>
<dbReference type="GO" id="GO:0008234">
    <property type="term" value="F:cysteine-type peptidase activity"/>
    <property type="evidence" value="ECO:0007669"/>
    <property type="project" value="InterPro"/>
</dbReference>
<reference evidence="6 7" key="1">
    <citation type="journal article" date="2016" name="PLoS Pathog.">
        <title>Biosynthesis of antibiotic leucinostatins in bio-control fungus Purpureocillium lilacinum and their inhibition on phytophthora revealed by genome mining.</title>
        <authorList>
            <person name="Wang G."/>
            <person name="Liu Z."/>
            <person name="Lin R."/>
            <person name="Li E."/>
            <person name="Mao Z."/>
            <person name="Ling J."/>
            <person name="Yang Y."/>
            <person name="Yin W.B."/>
            <person name="Xie B."/>
        </authorList>
    </citation>
    <scope>NUCLEOTIDE SEQUENCE [LARGE SCALE GENOMIC DNA]</scope>
    <source>
        <strain evidence="6">170</strain>
    </source>
</reference>
<evidence type="ECO:0000256" key="2">
    <source>
        <dbReference type="ARBA" id="ARBA00022670"/>
    </source>
</evidence>
<comment type="caution">
    <text evidence="6">The sequence shown here is derived from an EMBL/GenBank/DDBJ whole genome shotgun (WGS) entry which is preliminary data.</text>
</comment>
<dbReference type="InterPro" id="IPR003653">
    <property type="entry name" value="Peptidase_C48_C"/>
</dbReference>
<proteinExistence type="inferred from homology"/>
<name>A0A179F4Z0_METCM</name>
<evidence type="ECO:0000256" key="3">
    <source>
        <dbReference type="ARBA" id="ARBA00022801"/>
    </source>
</evidence>
<organism evidence="6 7">
    <name type="scientific">Pochonia chlamydosporia 170</name>
    <dbReference type="NCBI Taxonomy" id="1380566"/>
    <lineage>
        <taxon>Eukaryota</taxon>
        <taxon>Fungi</taxon>
        <taxon>Dikarya</taxon>
        <taxon>Ascomycota</taxon>
        <taxon>Pezizomycotina</taxon>
        <taxon>Sordariomycetes</taxon>
        <taxon>Hypocreomycetidae</taxon>
        <taxon>Hypocreales</taxon>
        <taxon>Clavicipitaceae</taxon>
        <taxon>Pochonia</taxon>
    </lineage>
</organism>
<keyword evidence="3" id="KW-0378">Hydrolase</keyword>
<dbReference type="OrthoDB" id="5084510at2759"/>
<keyword evidence="7" id="KW-1185">Reference proteome</keyword>
<dbReference type="AlphaFoldDB" id="A0A179F4Z0"/>
<dbReference type="KEGG" id="pchm:VFPPC_10610"/>
<dbReference type="STRING" id="1380566.A0A179F4Z0"/>
<feature type="region of interest" description="Disordered" evidence="4">
    <location>
        <begin position="295"/>
        <end position="316"/>
    </location>
</feature>
<dbReference type="EMBL" id="LSBJ02000009">
    <property type="protein sequence ID" value="OAQ60179.1"/>
    <property type="molecule type" value="Genomic_DNA"/>
</dbReference>
<dbReference type="PROSITE" id="PS50600">
    <property type="entry name" value="ULP_PROTEASE"/>
    <property type="match status" value="1"/>
</dbReference>
<evidence type="ECO:0000256" key="1">
    <source>
        <dbReference type="ARBA" id="ARBA00005234"/>
    </source>
</evidence>